<dbReference type="AlphaFoldDB" id="A0AAN6ET14"/>
<reference evidence="1" key="1">
    <citation type="submission" date="2023-01" db="EMBL/GenBank/DDBJ databases">
        <title>Exophiala dermititidis isolated from Cystic Fibrosis Patient.</title>
        <authorList>
            <person name="Kurbessoian T."/>
            <person name="Crocker A."/>
            <person name="Murante D."/>
            <person name="Hogan D.A."/>
            <person name="Stajich J.E."/>
        </authorList>
    </citation>
    <scope>NUCLEOTIDE SEQUENCE</scope>
    <source>
        <strain evidence="1">Ex8</strain>
    </source>
</reference>
<dbReference type="EMBL" id="JAJGCB010000010">
    <property type="protein sequence ID" value="KAJ8990723.1"/>
    <property type="molecule type" value="Genomic_DNA"/>
</dbReference>
<name>A0AAN6ET14_EXODE</name>
<sequence length="160" mass="18309">MKPKNSQNLPTLRGGEAIVAAIEHLSQQFRTQFQNLNQRFDRFETRVEIKFDRLQTQMRASETNNLARIQNSHLSTPLSDITLLVYISTTAEVLGFPATSRYITRMEEPELDAVIQGLGVAPATGSLASKRSKSYWARRLNRRQISQQQLYSIWARAVQE</sequence>
<evidence type="ECO:0000313" key="2">
    <source>
        <dbReference type="Proteomes" id="UP001161757"/>
    </source>
</evidence>
<dbReference type="Proteomes" id="UP001161757">
    <property type="component" value="Unassembled WGS sequence"/>
</dbReference>
<evidence type="ECO:0000313" key="1">
    <source>
        <dbReference type="EMBL" id="KAJ8990723.1"/>
    </source>
</evidence>
<comment type="caution">
    <text evidence="1">The sequence shown here is derived from an EMBL/GenBank/DDBJ whole genome shotgun (WGS) entry which is preliminary data.</text>
</comment>
<gene>
    <name evidence="1" type="ORF">HRR80_005500</name>
</gene>
<organism evidence="1 2">
    <name type="scientific">Exophiala dermatitidis</name>
    <name type="common">Black yeast-like fungus</name>
    <name type="synonym">Wangiella dermatitidis</name>
    <dbReference type="NCBI Taxonomy" id="5970"/>
    <lineage>
        <taxon>Eukaryota</taxon>
        <taxon>Fungi</taxon>
        <taxon>Dikarya</taxon>
        <taxon>Ascomycota</taxon>
        <taxon>Pezizomycotina</taxon>
        <taxon>Eurotiomycetes</taxon>
        <taxon>Chaetothyriomycetidae</taxon>
        <taxon>Chaetothyriales</taxon>
        <taxon>Herpotrichiellaceae</taxon>
        <taxon>Exophiala</taxon>
    </lineage>
</organism>
<accession>A0AAN6ET14</accession>
<proteinExistence type="predicted"/>
<protein>
    <submittedName>
        <fullName evidence="1">Uncharacterized protein</fullName>
    </submittedName>
</protein>